<comment type="caution">
    <text evidence="8">The sequence shown here is derived from an EMBL/GenBank/DDBJ whole genome shotgun (WGS) entry which is preliminary data.</text>
</comment>
<dbReference type="EMBL" id="JAPDUS010000001">
    <property type="protein sequence ID" value="MCW4092056.1"/>
    <property type="molecule type" value="Genomic_DNA"/>
</dbReference>
<keyword evidence="5" id="KW-0175">Coiled coil</keyword>
<evidence type="ECO:0000259" key="7">
    <source>
        <dbReference type="Pfam" id="PF05154"/>
    </source>
</evidence>
<dbReference type="Proteomes" id="UP001209074">
    <property type="component" value="Unassembled WGS sequence"/>
</dbReference>
<sequence>MGLFGKKNNCKFKDMCNIAGVDGTCRFCATENYQDCDLYQDWSGGGINENNQCPHKDKCPHFPVTCLWGNDPESCFHYDQFEPTSYDNSDSSCVSNYDCYDSEKNEYEQALQREVEVDESVKAARAKAEVERIKLQQQIDAAEQRAKLAELERERKNEEEWQERQDKKKAAIAKHREELENSKDYRIAAVLAILLGWIGAHKFYIGKYTSGVVYAIFCWAWIPGILGIITGLKWLSKGQDKFIDELIDDWDC</sequence>
<reference evidence="8" key="1">
    <citation type="submission" date="2022-11" db="EMBL/GenBank/DDBJ databases">
        <title>Genomic repertoires linked with pathogenic potency of arthritogenic Prevotella copri isolated from the gut of rheumatoid arthritis patients.</title>
        <authorList>
            <person name="Nii T."/>
            <person name="Maeda Y."/>
            <person name="Motooka D."/>
            <person name="Naito M."/>
            <person name="Matsumoto Y."/>
            <person name="Ogawa T."/>
            <person name="Oguro-Igashira E."/>
            <person name="Kishikawa T."/>
            <person name="Yamashita M."/>
            <person name="Koizumi S."/>
            <person name="Kurakawa T."/>
            <person name="Okumura R."/>
            <person name="Kayama H."/>
            <person name="Murakami M."/>
            <person name="Sakaguchi T."/>
            <person name="Das B."/>
            <person name="Nakamura S."/>
            <person name="Okada Y."/>
            <person name="Kumanogoh A."/>
            <person name="Takeda K."/>
        </authorList>
    </citation>
    <scope>NUCLEOTIDE SEQUENCE</scope>
    <source>
        <strain evidence="8">N016-13</strain>
    </source>
</reference>
<comment type="subcellular location">
    <subcellularLocation>
        <location evidence="1">Membrane</location>
        <topology evidence="1">Multi-pass membrane protein</topology>
    </subcellularLocation>
</comment>
<keyword evidence="3 6" id="KW-1133">Transmembrane helix</keyword>
<evidence type="ECO:0000313" key="9">
    <source>
        <dbReference type="Proteomes" id="UP001209074"/>
    </source>
</evidence>
<evidence type="ECO:0000313" key="8">
    <source>
        <dbReference type="EMBL" id="MCW4092056.1"/>
    </source>
</evidence>
<evidence type="ECO:0000256" key="5">
    <source>
        <dbReference type="SAM" id="Coils"/>
    </source>
</evidence>
<evidence type="ECO:0000256" key="4">
    <source>
        <dbReference type="ARBA" id="ARBA00023136"/>
    </source>
</evidence>
<keyword evidence="4 6" id="KW-0472">Membrane</keyword>
<feature type="coiled-coil region" evidence="5">
    <location>
        <begin position="125"/>
        <end position="178"/>
    </location>
</feature>
<gene>
    <name evidence="8" type="ORF">ONT05_00530</name>
</gene>
<dbReference type="RefSeq" id="WP_264959312.1">
    <property type="nucleotide sequence ID" value="NZ_JAPDUQ010000001.1"/>
</dbReference>
<protein>
    <submittedName>
        <fullName evidence="8">NINE protein</fullName>
    </submittedName>
</protein>
<dbReference type="GO" id="GO:0016020">
    <property type="term" value="C:membrane"/>
    <property type="evidence" value="ECO:0007669"/>
    <property type="project" value="UniProtKB-SubCell"/>
</dbReference>
<keyword evidence="2 6" id="KW-0812">Transmembrane</keyword>
<feature type="transmembrane region" description="Helical" evidence="6">
    <location>
        <begin position="211"/>
        <end position="232"/>
    </location>
</feature>
<dbReference type="AlphaFoldDB" id="A0AAW5TVP1"/>
<evidence type="ECO:0000256" key="3">
    <source>
        <dbReference type="ARBA" id="ARBA00022989"/>
    </source>
</evidence>
<dbReference type="InterPro" id="IPR007829">
    <property type="entry name" value="TM2"/>
</dbReference>
<accession>A0AAW5TVP1</accession>
<evidence type="ECO:0000256" key="2">
    <source>
        <dbReference type="ARBA" id="ARBA00022692"/>
    </source>
</evidence>
<evidence type="ECO:0000256" key="6">
    <source>
        <dbReference type="SAM" id="Phobius"/>
    </source>
</evidence>
<proteinExistence type="predicted"/>
<organism evidence="8 9">
    <name type="scientific">Segatella copri</name>
    <dbReference type="NCBI Taxonomy" id="165179"/>
    <lineage>
        <taxon>Bacteria</taxon>
        <taxon>Pseudomonadati</taxon>
        <taxon>Bacteroidota</taxon>
        <taxon>Bacteroidia</taxon>
        <taxon>Bacteroidales</taxon>
        <taxon>Prevotellaceae</taxon>
        <taxon>Segatella</taxon>
    </lineage>
</organism>
<feature type="domain" description="TM2" evidence="7">
    <location>
        <begin position="182"/>
        <end position="230"/>
    </location>
</feature>
<evidence type="ECO:0000256" key="1">
    <source>
        <dbReference type="ARBA" id="ARBA00004141"/>
    </source>
</evidence>
<name>A0AAW5TVP1_9BACT</name>
<dbReference type="Pfam" id="PF05154">
    <property type="entry name" value="TM2"/>
    <property type="match status" value="1"/>
</dbReference>